<dbReference type="AlphaFoldDB" id="A0AAU2V918"/>
<evidence type="ECO:0000259" key="2">
    <source>
        <dbReference type="Pfam" id="PF07905"/>
    </source>
</evidence>
<dbReference type="InterPro" id="IPR025736">
    <property type="entry name" value="PucR_C-HTH_dom"/>
</dbReference>
<name>A0AAU2V918_9ACTN</name>
<feature type="region of interest" description="Disordered" evidence="1">
    <location>
        <begin position="213"/>
        <end position="308"/>
    </location>
</feature>
<proteinExistence type="predicted"/>
<dbReference type="EMBL" id="CP108318">
    <property type="protein sequence ID" value="WTW63860.1"/>
    <property type="molecule type" value="Genomic_DNA"/>
</dbReference>
<dbReference type="Pfam" id="PF07905">
    <property type="entry name" value="PucR"/>
    <property type="match status" value="1"/>
</dbReference>
<feature type="domain" description="PucR C-terminal helix-turn-helix" evidence="3">
    <location>
        <begin position="503"/>
        <end position="560"/>
    </location>
</feature>
<sequence>MPDPTTPPTPSIPPTPPIALAALLARADLGLRQIAGPPDASIRWVHTSEMADPYPYLLGGELLMTAGVQLADPEWYVSRVVAAGAAALGFGVAPVYDEVPAALVEACARHGLPLLEVPPQTTFSGVARAVWLLMARAREDELRRVSEAQRALATAASRRDPVGAVLRVLAGRLGGWAGLTAPDGSVLDEAGPAPSGPAGVAVRGLVRVVAPAADLPHPAPPRKPPADGDPAVGRRTRGSAPDPAPQTPEGLKACTNPAPPAFEERGYGDSAPSTTHRAAAGESPPEAARRSRSCHCGKGRGGEKPPKAHALTATDTAAGTHLATYALAGPRVLAVATPHRAPGDHTIAGVAAVLLTLLTAERQGADEAARSAALVRLLLGGSPEEAEPLLGEGPWVVVHARGQGSPPDLGTPLVDAGEQHVRALLPADREVTPHPGWTLGVSAPAGLDGLAVADTQAARALERAEATRATLARHRPAGFGALVNPEEAAAYAHELLAPLTDPLRTTLRTWLSLHGSWDRSAVALGLHRNTVRQRIARAATLLGTDLDDMDVRTELWLALRNE</sequence>
<reference evidence="4" key="1">
    <citation type="submission" date="2022-10" db="EMBL/GenBank/DDBJ databases">
        <title>The complete genomes of actinobacterial strains from the NBC collection.</title>
        <authorList>
            <person name="Joergensen T.S."/>
            <person name="Alvarez Arevalo M."/>
            <person name="Sterndorff E.B."/>
            <person name="Faurdal D."/>
            <person name="Vuksanovic O."/>
            <person name="Mourched A.-S."/>
            <person name="Charusanti P."/>
            <person name="Shaw S."/>
            <person name="Blin K."/>
            <person name="Weber T."/>
        </authorList>
    </citation>
    <scope>NUCLEOTIDE SEQUENCE</scope>
    <source>
        <strain evidence="4">NBC_00003</strain>
    </source>
</reference>
<protein>
    <submittedName>
        <fullName evidence="4">PucR family transcriptional regulator ligand-binding domain-containing protein</fullName>
    </submittedName>
</protein>
<dbReference type="PANTHER" id="PTHR33744:SF1">
    <property type="entry name" value="DNA-BINDING TRANSCRIPTIONAL ACTIVATOR ADER"/>
    <property type="match status" value="1"/>
</dbReference>
<accession>A0AAU2V918</accession>
<evidence type="ECO:0000259" key="3">
    <source>
        <dbReference type="Pfam" id="PF13556"/>
    </source>
</evidence>
<dbReference type="InterPro" id="IPR051448">
    <property type="entry name" value="CdaR-like_regulators"/>
</dbReference>
<dbReference type="PANTHER" id="PTHR33744">
    <property type="entry name" value="CARBOHYDRATE DIACID REGULATOR"/>
    <property type="match status" value="1"/>
</dbReference>
<dbReference type="InterPro" id="IPR042070">
    <property type="entry name" value="PucR_C-HTH_sf"/>
</dbReference>
<organism evidence="4">
    <name type="scientific">Streptomyces sp. NBC_00003</name>
    <dbReference type="NCBI Taxonomy" id="2903608"/>
    <lineage>
        <taxon>Bacteria</taxon>
        <taxon>Bacillati</taxon>
        <taxon>Actinomycetota</taxon>
        <taxon>Actinomycetes</taxon>
        <taxon>Kitasatosporales</taxon>
        <taxon>Streptomycetaceae</taxon>
        <taxon>Streptomyces</taxon>
    </lineage>
</organism>
<gene>
    <name evidence="4" type="ORF">OG549_26250</name>
</gene>
<dbReference type="Pfam" id="PF13556">
    <property type="entry name" value="HTH_30"/>
    <property type="match status" value="1"/>
</dbReference>
<evidence type="ECO:0000313" key="4">
    <source>
        <dbReference type="EMBL" id="WTW63860.1"/>
    </source>
</evidence>
<dbReference type="Gene3D" id="1.10.10.2840">
    <property type="entry name" value="PucR C-terminal helix-turn-helix domain"/>
    <property type="match status" value="1"/>
</dbReference>
<feature type="domain" description="Purine catabolism PurC-like" evidence="2">
    <location>
        <begin position="32"/>
        <end position="131"/>
    </location>
</feature>
<dbReference type="InterPro" id="IPR012914">
    <property type="entry name" value="PucR_dom"/>
</dbReference>
<evidence type="ECO:0000256" key="1">
    <source>
        <dbReference type="SAM" id="MobiDB-lite"/>
    </source>
</evidence>